<protein>
    <submittedName>
        <fullName evidence="1">Dihydroorotase</fullName>
        <ecNumber evidence="1">3.5.2.3</ecNumber>
    </submittedName>
</protein>
<keyword evidence="2" id="KW-1185">Reference proteome</keyword>
<proteinExistence type="predicted"/>
<organism evidence="1 2">
    <name type="scientific">Acaryochloris thomasi RCC1774</name>
    <dbReference type="NCBI Taxonomy" id="1764569"/>
    <lineage>
        <taxon>Bacteria</taxon>
        <taxon>Bacillati</taxon>
        <taxon>Cyanobacteriota</taxon>
        <taxon>Cyanophyceae</taxon>
        <taxon>Acaryochloridales</taxon>
        <taxon>Acaryochloridaceae</taxon>
        <taxon>Acaryochloris</taxon>
        <taxon>Acaryochloris thomasi</taxon>
    </lineage>
</organism>
<evidence type="ECO:0000313" key="1">
    <source>
        <dbReference type="EMBL" id="PZD72694.1"/>
    </source>
</evidence>
<dbReference type="SUPFAM" id="SSF51556">
    <property type="entry name" value="Metallo-dependent hydrolases"/>
    <property type="match status" value="1"/>
</dbReference>
<sequence>MKKVGMPLLLHGEVTDQDMDVFDHEKILVEKYMIPLNCHNPRSLHGREQNKKCPTRSVFQASFARCCWVLAQHVMSPK</sequence>
<dbReference type="EC" id="3.5.2.3" evidence="1"/>
<keyword evidence="1" id="KW-0378">Hydrolase</keyword>
<name>A0A2W1JRP3_9CYAN</name>
<gene>
    <name evidence="1" type="primary">pyrC_2</name>
    <name evidence="1" type="ORF">C1752_03530</name>
</gene>
<dbReference type="Proteomes" id="UP000248857">
    <property type="component" value="Unassembled WGS sequence"/>
</dbReference>
<reference evidence="1 2" key="1">
    <citation type="journal article" date="2018" name="Sci. Rep.">
        <title>A novel species of the marine cyanobacterium Acaryochloris with a unique pigment content and lifestyle.</title>
        <authorList>
            <person name="Partensky F."/>
            <person name="Six C."/>
            <person name="Ratin M."/>
            <person name="Garczarek L."/>
            <person name="Vaulot D."/>
            <person name="Probert I."/>
            <person name="Calteau A."/>
            <person name="Gourvil P."/>
            <person name="Marie D."/>
            <person name="Grebert T."/>
            <person name="Bouchier C."/>
            <person name="Le Panse S."/>
            <person name="Gachenot M."/>
            <person name="Rodriguez F."/>
            <person name="Garrido J.L."/>
        </authorList>
    </citation>
    <scope>NUCLEOTIDE SEQUENCE [LARGE SCALE GENOMIC DNA]</scope>
    <source>
        <strain evidence="1 2">RCC1774</strain>
    </source>
</reference>
<dbReference type="GO" id="GO:0004151">
    <property type="term" value="F:dihydroorotase activity"/>
    <property type="evidence" value="ECO:0007669"/>
    <property type="project" value="UniProtKB-EC"/>
</dbReference>
<dbReference type="EMBL" id="PQWO01000009">
    <property type="protein sequence ID" value="PZD72694.1"/>
    <property type="molecule type" value="Genomic_DNA"/>
</dbReference>
<accession>A0A2W1JRP3</accession>
<evidence type="ECO:0000313" key="2">
    <source>
        <dbReference type="Proteomes" id="UP000248857"/>
    </source>
</evidence>
<dbReference type="AlphaFoldDB" id="A0A2W1JRP3"/>
<dbReference type="InterPro" id="IPR032466">
    <property type="entry name" value="Metal_Hydrolase"/>
</dbReference>
<comment type="caution">
    <text evidence="1">The sequence shown here is derived from an EMBL/GenBank/DDBJ whole genome shotgun (WGS) entry which is preliminary data.</text>
</comment>